<evidence type="ECO:0000256" key="15">
    <source>
        <dbReference type="ARBA" id="ARBA00046293"/>
    </source>
</evidence>
<dbReference type="InterPro" id="IPR050310">
    <property type="entry name" value="VPS10-sortilin"/>
</dbReference>
<dbReference type="Pfam" id="PF15901">
    <property type="entry name" value="Sortilin_C"/>
    <property type="match status" value="2"/>
</dbReference>
<name>A0AAD7IP87_9AGAR</name>
<evidence type="ECO:0000256" key="13">
    <source>
        <dbReference type="ARBA" id="ARBA00031354"/>
    </source>
</evidence>
<dbReference type="FunFam" id="2.10.70.80:FF:000001">
    <property type="entry name" value="Sortilin-related VPS10 domain-containing receptor 1"/>
    <property type="match status" value="1"/>
</dbReference>
<dbReference type="GO" id="GO:0016020">
    <property type="term" value="C:membrane"/>
    <property type="evidence" value="ECO:0007669"/>
    <property type="project" value="InterPro"/>
</dbReference>
<dbReference type="SMART" id="SM00602">
    <property type="entry name" value="VPS10"/>
    <property type="match status" value="2"/>
</dbReference>
<feature type="domain" description="VPS10" evidence="18">
    <location>
        <begin position="46"/>
        <end position="690"/>
    </location>
</feature>
<evidence type="ECO:0000313" key="20">
    <source>
        <dbReference type="Proteomes" id="UP001215280"/>
    </source>
</evidence>
<dbReference type="GO" id="GO:0006896">
    <property type="term" value="P:Golgi to vacuole transport"/>
    <property type="evidence" value="ECO:0007669"/>
    <property type="project" value="TreeGrafter"/>
</dbReference>
<evidence type="ECO:0000256" key="8">
    <source>
        <dbReference type="ARBA" id="ARBA00023136"/>
    </source>
</evidence>
<organism evidence="19 20">
    <name type="scientific">Mycena maculata</name>
    <dbReference type="NCBI Taxonomy" id="230809"/>
    <lineage>
        <taxon>Eukaryota</taxon>
        <taxon>Fungi</taxon>
        <taxon>Dikarya</taxon>
        <taxon>Basidiomycota</taxon>
        <taxon>Agaricomycotina</taxon>
        <taxon>Agaricomycetes</taxon>
        <taxon>Agaricomycetidae</taxon>
        <taxon>Agaricales</taxon>
        <taxon>Marasmiineae</taxon>
        <taxon>Mycenaceae</taxon>
        <taxon>Mycena</taxon>
    </lineage>
</organism>
<accession>A0AAD7IP87</accession>
<dbReference type="FunFam" id="3.30.60.270:FF:000005">
    <property type="entry name" value="Sortilin"/>
    <property type="match status" value="1"/>
</dbReference>
<evidence type="ECO:0000256" key="1">
    <source>
        <dbReference type="ARBA" id="ARBA00004198"/>
    </source>
</evidence>
<keyword evidence="10" id="KW-0325">Glycoprotein</keyword>
<evidence type="ECO:0000256" key="3">
    <source>
        <dbReference type="ARBA" id="ARBA00022692"/>
    </source>
</evidence>
<reference evidence="19" key="1">
    <citation type="submission" date="2023-03" db="EMBL/GenBank/DDBJ databases">
        <title>Massive genome expansion in bonnet fungi (Mycena s.s.) driven by repeated elements and novel gene families across ecological guilds.</title>
        <authorList>
            <consortium name="Lawrence Berkeley National Laboratory"/>
            <person name="Harder C.B."/>
            <person name="Miyauchi S."/>
            <person name="Viragh M."/>
            <person name="Kuo A."/>
            <person name="Thoen E."/>
            <person name="Andreopoulos B."/>
            <person name="Lu D."/>
            <person name="Skrede I."/>
            <person name="Drula E."/>
            <person name="Henrissat B."/>
            <person name="Morin E."/>
            <person name="Kohler A."/>
            <person name="Barry K."/>
            <person name="LaButti K."/>
            <person name="Morin E."/>
            <person name="Salamov A."/>
            <person name="Lipzen A."/>
            <person name="Mereny Z."/>
            <person name="Hegedus B."/>
            <person name="Baldrian P."/>
            <person name="Stursova M."/>
            <person name="Weitz H."/>
            <person name="Taylor A."/>
            <person name="Grigoriev I.V."/>
            <person name="Nagy L.G."/>
            <person name="Martin F."/>
            <person name="Kauserud H."/>
        </authorList>
    </citation>
    <scope>NUCLEOTIDE SEQUENCE</scope>
    <source>
        <strain evidence="19">CBHHK188m</strain>
    </source>
</reference>
<dbReference type="GO" id="GO:0005829">
    <property type="term" value="C:cytosol"/>
    <property type="evidence" value="ECO:0007669"/>
    <property type="project" value="GOC"/>
</dbReference>
<dbReference type="EMBL" id="JARJLG010000097">
    <property type="protein sequence ID" value="KAJ7746721.1"/>
    <property type="molecule type" value="Genomic_DNA"/>
</dbReference>
<protein>
    <recommendedName>
        <fullName evidence="2">Vacuolar protein sorting/targeting protein 10</fullName>
    </recommendedName>
    <alternativeName>
        <fullName evidence="13">Carboxypeptidase Y receptor</fullName>
    </alternativeName>
    <alternativeName>
        <fullName evidence="12 14">Sortilin VPS10</fullName>
    </alternativeName>
</protein>
<keyword evidence="7" id="KW-0333">Golgi apparatus</keyword>
<keyword evidence="8 16" id="KW-0472">Membrane</keyword>
<dbReference type="Gene3D" id="3.30.60.270">
    <property type="match status" value="2"/>
</dbReference>
<dbReference type="Gene3D" id="2.130.10.10">
    <property type="entry name" value="YVTN repeat-like/Quinoprotein amine dehydrogenase"/>
    <property type="match status" value="3"/>
</dbReference>
<dbReference type="GO" id="GO:0005794">
    <property type="term" value="C:Golgi apparatus"/>
    <property type="evidence" value="ECO:0007669"/>
    <property type="project" value="UniProtKB-SubCell"/>
</dbReference>
<feature type="signal peptide" evidence="17">
    <location>
        <begin position="1"/>
        <end position="21"/>
    </location>
</feature>
<keyword evidence="9" id="KW-0675">Receptor</keyword>
<dbReference type="Proteomes" id="UP001215280">
    <property type="component" value="Unassembled WGS sequence"/>
</dbReference>
<comment type="function">
    <text evidence="11">Functions as a sorting receptor in the Golgi compartment required for the intracellular sorting and delivery of soluble vacuolar proteins, like carboxypeptidase Y (CPY) and proteinase A. Executes multiple rounds of sorting by cycling between the late Golgi and a prevacuolar endosome-like compartment.</text>
</comment>
<comment type="subcellular location">
    <subcellularLocation>
        <location evidence="1">Golgi apparatus</location>
        <location evidence="1">trans-Golgi network membrane</location>
    </subcellularLocation>
    <subcellularLocation>
        <location evidence="15">Prevacuolar compartment membrane</location>
    </subcellularLocation>
</comment>
<dbReference type="InterPro" id="IPR006581">
    <property type="entry name" value="VPS10"/>
</dbReference>
<feature type="chain" id="PRO_5042009574" description="Vacuolar protein sorting/targeting protein 10" evidence="17">
    <location>
        <begin position="22"/>
        <end position="1456"/>
    </location>
</feature>
<keyword evidence="3 16" id="KW-0812">Transmembrane</keyword>
<keyword evidence="6 16" id="KW-1133">Transmembrane helix</keyword>
<evidence type="ECO:0000256" key="11">
    <source>
        <dbReference type="ARBA" id="ARBA00025569"/>
    </source>
</evidence>
<keyword evidence="5" id="KW-0677">Repeat</keyword>
<evidence type="ECO:0000256" key="17">
    <source>
        <dbReference type="SAM" id="SignalP"/>
    </source>
</evidence>
<dbReference type="GO" id="GO:0006895">
    <property type="term" value="P:Golgi to endosome transport"/>
    <property type="evidence" value="ECO:0007669"/>
    <property type="project" value="TreeGrafter"/>
</dbReference>
<gene>
    <name evidence="19" type="ORF">DFH07DRAFT_832024</name>
</gene>
<dbReference type="InterPro" id="IPR015943">
    <property type="entry name" value="WD40/YVTN_repeat-like_dom_sf"/>
</dbReference>
<evidence type="ECO:0000256" key="16">
    <source>
        <dbReference type="SAM" id="Phobius"/>
    </source>
</evidence>
<evidence type="ECO:0000256" key="9">
    <source>
        <dbReference type="ARBA" id="ARBA00023170"/>
    </source>
</evidence>
<dbReference type="PANTHER" id="PTHR12106">
    <property type="entry name" value="SORTILIN RELATED"/>
    <property type="match status" value="1"/>
</dbReference>
<feature type="transmembrane region" description="Helical" evidence="16">
    <location>
        <begin position="1354"/>
        <end position="1375"/>
    </location>
</feature>
<dbReference type="SUPFAM" id="SSF110296">
    <property type="entry name" value="Oligoxyloglucan reducing end-specific cellobiohydrolase"/>
    <property type="match status" value="2"/>
</dbReference>
<dbReference type="PANTHER" id="PTHR12106:SF27">
    <property type="entry name" value="SORTILIN-RELATED RECEPTOR"/>
    <property type="match status" value="1"/>
</dbReference>
<dbReference type="CDD" id="cd15482">
    <property type="entry name" value="Sialidase_non-viral"/>
    <property type="match status" value="1"/>
</dbReference>
<feature type="domain" description="VPS10" evidence="18">
    <location>
        <begin position="716"/>
        <end position="1350"/>
    </location>
</feature>
<dbReference type="Pfam" id="PF15902">
    <property type="entry name" value="Sortilin-Vps10"/>
    <property type="match status" value="2"/>
</dbReference>
<sequence>MHRHLCAIFLFLLCLPCLLVAQEPSHEITSFQNLPARLFFFDDTTSAIYHDAIEGNIYVSSDEGKTWNRAEDIPKGAAVMVIEHPFDNSYAFVLTRQKTHYRTDDRGKTWRSFEMPINAALVSRPLSFHSDPKKFGYILYQGTVCDKIGWGSICHDETYMTKDAFSSAPRKILSETSRCQFAHSSAEFKHDAHPDLVYCVAFDTKTTNGGHALSSSRLFSSTDFFEEDSKVEELGIGKNAKGVIAFAIVSKFAVVALKDLSPGSQGDMLLYVTIDTKTWAKAQFPHASSAKLRENAYTLVESTTHSLAVDVVLQDQGTIGTLFVSNSNGTFFVQSLMDTNRNEMGFVDYERIYGIEGAGIANVVMNAEDVEGRGQPKQLKSLITFDDGSSWAPLHAPSKDSGGQRVACNTDDVETCSLHVHSVTTPHNFGRIFSSPAPGFVMAVGSIGNSLLPYEESDTFLSTDGGVTWSMVRQDAHKYEFGDSGSILVVVNDEDGVSEVRYSLDLGANWKTYNFGLNLRARGLVTLPDSTSQKFLLLGQVARKDQSNSVGRFVVVYLDFAETRKRKCGEDDFERWYARTTKSECIMGRKQWYKRRKPNADCYVGGKFSDPEGHEDPCPCTDVDYECDYNFVREGSECVPVGPEPIAADMCKAPDQTYKGSSGYRKIPGNTCTGGTKDEKKEKPCSQAAPKEGDIIHQTFPFPSKIVQHSYFKDSTTILVRLEDHSIWQSSNEGYTWVQKFPEERFLAFYHHKYSSGRAYLITNTNTFYSTTDSGRTWNPFDAPIPPNTFRAQVLRFHPDSDKLIWTGNKDCDGPLAQNCHAEAYYSRDHGRHWNLIESYVVNCAWARDAKLEADPTEILCESYRDKTGSQKFFMGNNPLALVEGGSYFTEKRKIFDEVVGFAKFSEFLVVAQLLPEKRSLDLQVSMDGVRFATGMFPPSMHPETHAYTVLESSTGSLFLHMTMSEPPHPYWGNILKSNSNGTYFGLSIENVNRDERGFVDFEKMIGLDGIALINVVVNPDEAALTGHKMLQTRITHNDGGTWKPLTPPKVDAHGNKYECQSTSCTLNIHGYTERTDPRATYSSPSIVGLILAVGNVGESLAPYDQSDTFLSRDAGFTWEEVHKDAHLYEFGDSGSILVMANDEEPTDHVLFSTDEGLSWREYQFTDEKMRVNSIVTVPSDTSRRFILIGSVPHSPASIAVHLDFSALTNQQCVLSVENPGHDDFELWSPSEERQEQCLFGRQTLYHRRVRNTNCVVGDQPKAQERIEKNCTCTASDFECDFNYFKNDADECVLAPGTTPLANDESSCWNGNGEDYWYERTAYRKISFSTCEGGERPDRGMRHQCPGFAGHSGFFWFMVILLPILFVAGVGYWYYNSSGLARGTIRLPGDSTPAFGRRAGGALDTLASVPWFLIGLAGIAWEWTTSRVRTRFPQRRGYRNLPVDEDAQILRFEDEE</sequence>
<evidence type="ECO:0000256" key="4">
    <source>
        <dbReference type="ARBA" id="ARBA00022729"/>
    </source>
</evidence>
<evidence type="ECO:0000259" key="18">
    <source>
        <dbReference type="SMART" id="SM00602"/>
    </source>
</evidence>
<dbReference type="Gene3D" id="2.10.70.80">
    <property type="match status" value="2"/>
</dbReference>
<dbReference type="GO" id="GO:0006623">
    <property type="term" value="P:protein targeting to vacuole"/>
    <property type="evidence" value="ECO:0007669"/>
    <property type="project" value="TreeGrafter"/>
</dbReference>
<evidence type="ECO:0000313" key="19">
    <source>
        <dbReference type="EMBL" id="KAJ7746721.1"/>
    </source>
</evidence>
<keyword evidence="20" id="KW-1185">Reference proteome</keyword>
<evidence type="ECO:0000256" key="12">
    <source>
        <dbReference type="ARBA" id="ARBA00031250"/>
    </source>
</evidence>
<evidence type="ECO:0000256" key="6">
    <source>
        <dbReference type="ARBA" id="ARBA00022989"/>
    </source>
</evidence>
<evidence type="ECO:0000256" key="2">
    <source>
        <dbReference type="ARBA" id="ARBA00015369"/>
    </source>
</evidence>
<dbReference type="InterPro" id="IPR031777">
    <property type="entry name" value="Sortilin_C"/>
</dbReference>
<evidence type="ECO:0000256" key="5">
    <source>
        <dbReference type="ARBA" id="ARBA00022737"/>
    </source>
</evidence>
<proteinExistence type="predicted"/>
<evidence type="ECO:0000256" key="10">
    <source>
        <dbReference type="ARBA" id="ARBA00023180"/>
    </source>
</evidence>
<dbReference type="InterPro" id="IPR031778">
    <property type="entry name" value="Sortilin_N"/>
</dbReference>
<keyword evidence="4 17" id="KW-0732">Signal</keyword>
<evidence type="ECO:0000256" key="14">
    <source>
        <dbReference type="ARBA" id="ARBA00031902"/>
    </source>
</evidence>
<evidence type="ECO:0000256" key="7">
    <source>
        <dbReference type="ARBA" id="ARBA00023034"/>
    </source>
</evidence>
<comment type="caution">
    <text evidence="19">The sequence shown here is derived from an EMBL/GenBank/DDBJ whole genome shotgun (WGS) entry which is preliminary data.</text>
</comment>